<organism evidence="1 2">
    <name type="scientific">Potamilus streckersoni</name>
    <dbReference type="NCBI Taxonomy" id="2493646"/>
    <lineage>
        <taxon>Eukaryota</taxon>
        <taxon>Metazoa</taxon>
        <taxon>Spiralia</taxon>
        <taxon>Lophotrochozoa</taxon>
        <taxon>Mollusca</taxon>
        <taxon>Bivalvia</taxon>
        <taxon>Autobranchia</taxon>
        <taxon>Heteroconchia</taxon>
        <taxon>Palaeoheterodonta</taxon>
        <taxon>Unionida</taxon>
        <taxon>Unionoidea</taxon>
        <taxon>Unionidae</taxon>
        <taxon>Ambleminae</taxon>
        <taxon>Lampsilini</taxon>
        <taxon>Potamilus</taxon>
    </lineage>
</organism>
<keyword evidence="2" id="KW-1185">Reference proteome</keyword>
<sequence length="214" mass="24697">MDMWLEEQVFENKQKVVLPNLSNFCTDELYQMEKGIIPLRYGSLPGAIRLPKRYEQLSNRKGNKSLSLKRVENVHVQPSAGDEGEKGCLTERLDDLMQAIIWVKQELIFLRQHDILLKRQFCDIQDTIHTLQRTRNGKLNEFSFSTSGFQGMESWDITLDNYFLRSASSATALNDSYDTVIIDGEDDFRPRTSSMKTTRDLAALARRRGSKELI</sequence>
<reference evidence="1" key="2">
    <citation type="journal article" date="2021" name="Genome Biol. Evol.">
        <title>Developing a high-quality reference genome for a parasitic bivalve with doubly uniparental inheritance (Bivalvia: Unionida).</title>
        <authorList>
            <person name="Smith C.H."/>
        </authorList>
    </citation>
    <scope>NUCLEOTIDE SEQUENCE</scope>
    <source>
        <strain evidence="1">CHS0354</strain>
        <tissue evidence="1">Mantle</tissue>
    </source>
</reference>
<gene>
    <name evidence="1" type="ORF">CHS0354_042189</name>
</gene>
<dbReference type="AlphaFoldDB" id="A0AAE0WFW3"/>
<evidence type="ECO:0000313" key="2">
    <source>
        <dbReference type="Proteomes" id="UP001195483"/>
    </source>
</evidence>
<reference evidence="1" key="1">
    <citation type="journal article" date="2021" name="Genome Biol. Evol.">
        <title>A High-Quality Reference Genome for a Parasitic Bivalve with Doubly Uniparental Inheritance (Bivalvia: Unionida).</title>
        <authorList>
            <person name="Smith C.H."/>
        </authorList>
    </citation>
    <scope>NUCLEOTIDE SEQUENCE</scope>
    <source>
        <strain evidence="1">CHS0354</strain>
    </source>
</reference>
<evidence type="ECO:0000313" key="1">
    <source>
        <dbReference type="EMBL" id="KAK3612661.1"/>
    </source>
</evidence>
<proteinExistence type="predicted"/>
<reference evidence="1" key="3">
    <citation type="submission" date="2023-05" db="EMBL/GenBank/DDBJ databases">
        <authorList>
            <person name="Smith C.H."/>
        </authorList>
    </citation>
    <scope>NUCLEOTIDE SEQUENCE</scope>
    <source>
        <strain evidence="1">CHS0354</strain>
        <tissue evidence="1">Mantle</tissue>
    </source>
</reference>
<protein>
    <submittedName>
        <fullName evidence="1">Uncharacterized protein</fullName>
    </submittedName>
</protein>
<name>A0AAE0WFW3_9BIVA</name>
<dbReference type="Proteomes" id="UP001195483">
    <property type="component" value="Unassembled WGS sequence"/>
</dbReference>
<dbReference type="EMBL" id="JAEAOA010002353">
    <property type="protein sequence ID" value="KAK3612661.1"/>
    <property type="molecule type" value="Genomic_DNA"/>
</dbReference>
<accession>A0AAE0WFW3</accession>
<comment type="caution">
    <text evidence="1">The sequence shown here is derived from an EMBL/GenBank/DDBJ whole genome shotgun (WGS) entry which is preliminary data.</text>
</comment>